<proteinExistence type="predicted"/>
<comment type="caution">
    <text evidence="3">The sequence shown here is derived from an EMBL/GenBank/DDBJ whole genome shotgun (WGS) entry which is preliminary data.</text>
</comment>
<dbReference type="PANTHER" id="PTHR35440">
    <property type="entry name" value="TESTIS-EXPRESSED PROTEIN 36"/>
    <property type="match status" value="1"/>
</dbReference>
<dbReference type="AlphaFoldDB" id="A0A817L618"/>
<evidence type="ECO:0000256" key="1">
    <source>
        <dbReference type="SAM" id="MobiDB-lite"/>
    </source>
</evidence>
<dbReference type="EMBL" id="CAJOBO010001932">
    <property type="protein sequence ID" value="CAF4419805.1"/>
    <property type="molecule type" value="Genomic_DNA"/>
</dbReference>
<dbReference type="PANTHER" id="PTHR35440:SF1">
    <property type="entry name" value="TESTIS-EXPRESSED PROTEIN 36"/>
    <property type="match status" value="1"/>
</dbReference>
<feature type="domain" description="Domain of unknown function with conserved HDNR motif" evidence="2">
    <location>
        <begin position="44"/>
        <end position="123"/>
    </location>
</feature>
<accession>A0A817L618</accession>
<feature type="compositionally biased region" description="Polar residues" evidence="1">
    <location>
        <begin position="86"/>
        <end position="99"/>
    </location>
</feature>
<name>A0A817L618_9BILA</name>
<evidence type="ECO:0000313" key="4">
    <source>
        <dbReference type="EMBL" id="CAF4419805.1"/>
    </source>
</evidence>
<dbReference type="EMBL" id="CAJNXB010000060">
    <property type="protein sequence ID" value="CAF3012893.1"/>
    <property type="molecule type" value="Genomic_DNA"/>
</dbReference>
<protein>
    <recommendedName>
        <fullName evidence="2">Domain of unknown function with conserved HDNR motif domain-containing protein</fullName>
    </recommendedName>
</protein>
<dbReference type="Proteomes" id="UP000663825">
    <property type="component" value="Unassembled WGS sequence"/>
</dbReference>
<dbReference type="Proteomes" id="UP000663851">
    <property type="component" value="Unassembled WGS sequence"/>
</dbReference>
<sequence length="219" mass="25287">MHNKIPIRNELFRLTFMNRTMVIGDQPAGRRHVKPLASKGEKPAGYWFKQRGFTDSSFDRRQATTTGVMLNQIAASKVAATSSDVSSVNNRRFPNPSNRVSEHDNRNSIQNYGEYFGRGYGKRLGLNTSVYNHDWIFLNEPRPAQPDRGLTQQDYRGLPPLENAQSIAAAAFMTRSQRKPNDHWMTSCYDDFGRNVECVPSELIYRDDYKRMPVHPWHY</sequence>
<feature type="region of interest" description="Disordered" evidence="1">
    <location>
        <begin position="86"/>
        <end position="105"/>
    </location>
</feature>
<evidence type="ECO:0000313" key="3">
    <source>
        <dbReference type="EMBL" id="CAF3012893.1"/>
    </source>
</evidence>
<gene>
    <name evidence="4" type="ORF">HFQ381_LOCUS21488</name>
    <name evidence="3" type="ORF">TIS948_LOCUS2039</name>
</gene>
<evidence type="ECO:0000259" key="2">
    <source>
        <dbReference type="Pfam" id="PF15115"/>
    </source>
</evidence>
<dbReference type="InterPro" id="IPR029369">
    <property type="entry name" value="HDNR"/>
</dbReference>
<reference evidence="3" key="1">
    <citation type="submission" date="2021-02" db="EMBL/GenBank/DDBJ databases">
        <authorList>
            <person name="Nowell W R."/>
        </authorList>
    </citation>
    <scope>NUCLEOTIDE SEQUENCE</scope>
</reference>
<evidence type="ECO:0000313" key="5">
    <source>
        <dbReference type="Proteomes" id="UP000663825"/>
    </source>
</evidence>
<organism evidence="3 5">
    <name type="scientific">Rotaria socialis</name>
    <dbReference type="NCBI Taxonomy" id="392032"/>
    <lineage>
        <taxon>Eukaryota</taxon>
        <taxon>Metazoa</taxon>
        <taxon>Spiralia</taxon>
        <taxon>Gnathifera</taxon>
        <taxon>Rotifera</taxon>
        <taxon>Eurotatoria</taxon>
        <taxon>Bdelloidea</taxon>
        <taxon>Philodinida</taxon>
        <taxon>Philodinidae</taxon>
        <taxon>Rotaria</taxon>
    </lineage>
</organism>
<dbReference type="OrthoDB" id="10003408at2759"/>
<dbReference type="Pfam" id="PF15115">
    <property type="entry name" value="HDNR"/>
    <property type="match status" value="1"/>
</dbReference>